<dbReference type="RefSeq" id="WP_139170252.1">
    <property type="nucleotide sequence ID" value="NZ_BKAT01000030.1"/>
</dbReference>
<evidence type="ECO:0000313" key="2">
    <source>
        <dbReference type="Proteomes" id="UP000199656"/>
    </source>
</evidence>
<name>A0A1H4E9Z2_9BACT</name>
<dbReference type="AlphaFoldDB" id="A0A1H4E9Z2"/>
<organism evidence="1 2">
    <name type="scientific">Chitinophaga terrae</name>
    <name type="common">ex Kim and Jung 2007</name>
    <dbReference type="NCBI Taxonomy" id="408074"/>
    <lineage>
        <taxon>Bacteria</taxon>
        <taxon>Pseudomonadati</taxon>
        <taxon>Bacteroidota</taxon>
        <taxon>Chitinophagia</taxon>
        <taxon>Chitinophagales</taxon>
        <taxon>Chitinophagaceae</taxon>
        <taxon>Chitinophaga</taxon>
    </lineage>
</organism>
<dbReference type="OrthoDB" id="1493451at2"/>
<proteinExistence type="predicted"/>
<gene>
    <name evidence="1" type="ORF">SAMN05660909_03555</name>
</gene>
<dbReference type="EMBL" id="FNRL01000017">
    <property type="protein sequence ID" value="SEA81548.1"/>
    <property type="molecule type" value="Genomic_DNA"/>
</dbReference>
<accession>A0A1H4E9Z2</accession>
<keyword evidence="2" id="KW-1185">Reference proteome</keyword>
<dbReference type="Proteomes" id="UP000199656">
    <property type="component" value="Unassembled WGS sequence"/>
</dbReference>
<sequence>MMKVITILTIALLLGAGVSAQSFSLRPVSLFRPPDKKPAMQSPVARPYTPINILAGNTFYKKDMGFFCKQEWNWQKHTGVPVKIRLGDYQYAQKQEGKH</sequence>
<reference evidence="2" key="1">
    <citation type="submission" date="2016-10" db="EMBL/GenBank/DDBJ databases">
        <authorList>
            <person name="Varghese N."/>
            <person name="Submissions S."/>
        </authorList>
    </citation>
    <scope>NUCLEOTIDE SEQUENCE [LARGE SCALE GENOMIC DNA]</scope>
    <source>
        <strain evidence="2">DSM 23920</strain>
    </source>
</reference>
<dbReference type="STRING" id="408074.SAMN05660909_03555"/>
<protein>
    <submittedName>
        <fullName evidence="1">Uncharacterized protein</fullName>
    </submittedName>
</protein>
<evidence type="ECO:0000313" key="1">
    <source>
        <dbReference type="EMBL" id="SEA81548.1"/>
    </source>
</evidence>